<evidence type="ECO:0000313" key="1">
    <source>
        <dbReference type="EMBL" id="GBO18668.1"/>
    </source>
</evidence>
<proteinExistence type="predicted"/>
<name>A0A4Y2V219_ARAVE</name>
<dbReference type="EMBL" id="BGPR01042272">
    <property type="protein sequence ID" value="GBO18668.1"/>
    <property type="molecule type" value="Genomic_DNA"/>
</dbReference>
<protein>
    <submittedName>
        <fullName evidence="1">Uncharacterized protein</fullName>
    </submittedName>
</protein>
<comment type="caution">
    <text evidence="1">The sequence shown here is derived from an EMBL/GenBank/DDBJ whole genome shotgun (WGS) entry which is preliminary data.</text>
</comment>
<dbReference type="Proteomes" id="UP000499080">
    <property type="component" value="Unassembled WGS sequence"/>
</dbReference>
<organism evidence="1 2">
    <name type="scientific">Araneus ventricosus</name>
    <name type="common">Orbweaver spider</name>
    <name type="synonym">Epeira ventricosa</name>
    <dbReference type="NCBI Taxonomy" id="182803"/>
    <lineage>
        <taxon>Eukaryota</taxon>
        <taxon>Metazoa</taxon>
        <taxon>Ecdysozoa</taxon>
        <taxon>Arthropoda</taxon>
        <taxon>Chelicerata</taxon>
        <taxon>Arachnida</taxon>
        <taxon>Araneae</taxon>
        <taxon>Araneomorphae</taxon>
        <taxon>Entelegynae</taxon>
        <taxon>Araneoidea</taxon>
        <taxon>Araneidae</taxon>
        <taxon>Araneus</taxon>
    </lineage>
</organism>
<gene>
    <name evidence="1" type="ORF">AVEN_180579_1</name>
</gene>
<reference evidence="1 2" key="1">
    <citation type="journal article" date="2019" name="Sci. Rep.">
        <title>Orb-weaving spider Araneus ventricosus genome elucidates the spidroin gene catalogue.</title>
        <authorList>
            <person name="Kono N."/>
            <person name="Nakamura H."/>
            <person name="Ohtoshi R."/>
            <person name="Moran D.A.P."/>
            <person name="Shinohara A."/>
            <person name="Yoshida Y."/>
            <person name="Fujiwara M."/>
            <person name="Mori M."/>
            <person name="Tomita M."/>
            <person name="Arakawa K."/>
        </authorList>
    </citation>
    <scope>NUCLEOTIDE SEQUENCE [LARGE SCALE GENOMIC DNA]</scope>
</reference>
<keyword evidence="2" id="KW-1185">Reference proteome</keyword>
<dbReference type="AlphaFoldDB" id="A0A4Y2V219"/>
<evidence type="ECO:0000313" key="2">
    <source>
        <dbReference type="Proteomes" id="UP000499080"/>
    </source>
</evidence>
<accession>A0A4Y2V219</accession>
<sequence length="109" mass="11776">MEPLSSGKVLPGQVNPDFSLIISSAGSEFVGWLENSYSTNSTAGAIQATGGLAMFFTHSFNTQKSQVMWGMFTWSALRPVVLVDNTMKPVGNMDVIAGKFHSSMIHLFS</sequence>